<keyword evidence="3" id="KW-1185">Reference proteome</keyword>
<reference evidence="2 3" key="1">
    <citation type="submission" date="2016-07" db="EMBL/GenBank/DDBJ databases">
        <title>Pervasive Adenine N6-methylation of Active Genes in Fungi.</title>
        <authorList>
            <consortium name="DOE Joint Genome Institute"/>
            <person name="Mondo S.J."/>
            <person name="Dannebaum R.O."/>
            <person name="Kuo R.C."/>
            <person name="Labutti K."/>
            <person name="Haridas S."/>
            <person name="Kuo A."/>
            <person name="Salamov A."/>
            <person name="Ahrendt S.R."/>
            <person name="Lipzen A."/>
            <person name="Sullivan W."/>
            <person name="Andreopoulos W.B."/>
            <person name="Clum A."/>
            <person name="Lindquist E."/>
            <person name="Daum C."/>
            <person name="Ramamoorthy G.K."/>
            <person name="Gryganskyi A."/>
            <person name="Culley D."/>
            <person name="Magnuson J.K."/>
            <person name="James T.Y."/>
            <person name="O'Malley M.A."/>
            <person name="Stajich J.E."/>
            <person name="Spatafora J.W."/>
            <person name="Visel A."/>
            <person name="Grigoriev I.V."/>
        </authorList>
    </citation>
    <scope>NUCLEOTIDE SEQUENCE [LARGE SCALE GENOMIC DNA]</scope>
    <source>
        <strain evidence="2 3">NRRL 1336</strain>
    </source>
</reference>
<dbReference type="EMBL" id="MCGE01000027">
    <property type="protein sequence ID" value="ORZ09456.1"/>
    <property type="molecule type" value="Genomic_DNA"/>
</dbReference>
<evidence type="ECO:0000313" key="3">
    <source>
        <dbReference type="Proteomes" id="UP000193560"/>
    </source>
</evidence>
<comment type="caution">
    <text evidence="2">The sequence shown here is derived from an EMBL/GenBank/DDBJ whole genome shotgun (WGS) entry which is preliminary data.</text>
</comment>
<gene>
    <name evidence="2" type="ORF">BCR42DRAFT_423458</name>
</gene>
<keyword evidence="1" id="KW-0812">Transmembrane</keyword>
<keyword evidence="1" id="KW-0472">Membrane</keyword>
<feature type="transmembrane region" description="Helical" evidence="1">
    <location>
        <begin position="55"/>
        <end position="81"/>
    </location>
</feature>
<dbReference type="Proteomes" id="UP000193560">
    <property type="component" value="Unassembled WGS sequence"/>
</dbReference>
<evidence type="ECO:0000313" key="2">
    <source>
        <dbReference type="EMBL" id="ORZ09456.1"/>
    </source>
</evidence>
<dbReference type="AlphaFoldDB" id="A0A1X2I531"/>
<name>A0A1X2I531_9FUNG</name>
<feature type="transmembrane region" description="Helical" evidence="1">
    <location>
        <begin position="12"/>
        <end position="35"/>
    </location>
</feature>
<organism evidence="2 3">
    <name type="scientific">Absidia repens</name>
    <dbReference type="NCBI Taxonomy" id="90262"/>
    <lineage>
        <taxon>Eukaryota</taxon>
        <taxon>Fungi</taxon>
        <taxon>Fungi incertae sedis</taxon>
        <taxon>Mucoromycota</taxon>
        <taxon>Mucoromycotina</taxon>
        <taxon>Mucoromycetes</taxon>
        <taxon>Mucorales</taxon>
        <taxon>Cunninghamellaceae</taxon>
        <taxon>Absidia</taxon>
    </lineage>
</organism>
<sequence>MSNTISVFQTSVIHSLSICCLTLFFLFTSFFYFGHSPCIILAIHISLAQPFPPQYISTVIFIILLLFIHTFSHLTVSIFFLSKVYCVC</sequence>
<protein>
    <submittedName>
        <fullName evidence="2">Uncharacterized protein</fullName>
    </submittedName>
</protein>
<accession>A0A1X2I531</accession>
<keyword evidence="1" id="KW-1133">Transmembrane helix</keyword>
<evidence type="ECO:0000256" key="1">
    <source>
        <dbReference type="SAM" id="Phobius"/>
    </source>
</evidence>
<proteinExistence type="predicted"/>